<dbReference type="GO" id="GO:0031966">
    <property type="term" value="C:mitochondrial membrane"/>
    <property type="evidence" value="ECO:0007669"/>
    <property type="project" value="TreeGrafter"/>
</dbReference>
<gene>
    <name evidence="8" type="primary">plsB</name>
    <name evidence="8" type="ORF">SPIL2461_LOCUS15618</name>
</gene>
<evidence type="ECO:0000256" key="5">
    <source>
        <dbReference type="ARBA" id="ARBA00023315"/>
    </source>
</evidence>
<evidence type="ECO:0000313" key="9">
    <source>
        <dbReference type="Proteomes" id="UP000649617"/>
    </source>
</evidence>
<dbReference type="SMART" id="SM00563">
    <property type="entry name" value="PlsC"/>
    <property type="match status" value="1"/>
</dbReference>
<comment type="subcellular location">
    <subcellularLocation>
        <location evidence="1">Endomembrane system</location>
        <topology evidence="1">Peripheral membrane protein</topology>
    </subcellularLocation>
</comment>
<dbReference type="InterPro" id="IPR041728">
    <property type="entry name" value="GPAT/DHAPAT_LPLAT"/>
</dbReference>
<evidence type="ECO:0000313" key="8">
    <source>
        <dbReference type="EMBL" id="CAE7583924.1"/>
    </source>
</evidence>
<feature type="compositionally biased region" description="Low complexity" evidence="6">
    <location>
        <begin position="152"/>
        <end position="162"/>
    </location>
</feature>
<dbReference type="Pfam" id="PF19277">
    <property type="entry name" value="GPAT_C"/>
    <property type="match status" value="1"/>
</dbReference>
<evidence type="ECO:0000256" key="3">
    <source>
        <dbReference type="ARBA" id="ARBA00022679"/>
    </source>
</evidence>
<sequence>MIAAVNMTANTSLVWPCPLPYPEVLCPGPCGSDAWLRKRINLVVASLSWLALGSPARPPTGFGKGRPLSPKQWEAVRSLERLACDRSLTFKLDPALMGRAASKAEDHNKVLAALGRAVSSFESSAGYFAPSGRAGSARTPWPRDFSAEDALPSDSSSAGFASPAPFGQQLGNLRVPPFCPAKPIQADRLRFPPPPSFDPRPYLDKPTAARFERPLDFACVASSDVSLPRVGILASVDERLKLLRTLAQTGRLQPIMPLPQREPVGAGLFAVVKDLTRDRLILDARPANALESPPCFWTGSLASAAALLPILLGPEEEIRISSADLKDFFYLFKVSEQRLQRNLLSGSLGPSEATFVFGSRQRAFEDSKGFLRVALSTLAMGDSSACEFAQGSHLGVLFRHGVLRPDELLCPTSAPPRGLLTIGVVIDDFVILEKVTRSELRLGGRQSLGLERAHAAYAEAGLLANPEKGAKDESVSSFWGVTLDGRRGLVRASLARVGPLTCITCRVALLGLCTRPLLESLVARPAPPHRPHRPHRPTKTAEAQKLCAVQPANTTRESKPARKRMQEKEAARRSSSRRYAASSLMLMCVLGQLAVSFKERAVGAVGVPLASGDSGPFDTWLAACPELQTSDEEFRPELIPSKLRPCAVYTDRDSPRGALALTYELRRSKAEDLDDPHVRSVIEELVEFGVFDALGAAPVCSSFSRAVHPPWRSRAFPRGLPGLGAKAFQKVKVGNAQSAWLGSLIKRFTRGNSKPYWAENPDGSYLWLLLEWSLFGKPASQLVYRFDMCRYGTRWRKRTRLATNTELAGARAFCKCGGPHQVLRGRSARLVATEWSSVFEAAQVKDFLSRACEEEELCTVIGLEVGAITALGGLSEVAQRRKLKVFGSKREFVVGPKDDPCFNIDWAAAGKEVVNHPKVRELCELAAARGGPRAAAATQQKASVLASELAASVESRFAHFTSALARFGFQRLYSGLVFEREQLLALARLSVRAREEGRSIIYLPSHKSHIDYIVLQFSLFNLGMGAPAIAAGENLNLPVVGGLLRRNGAFYIRRSFSGPDSELYTAVVAAYIEGLLRRGANVKFFTEGGRSRSGKLLQPKIGLLGMVLDPILAGVVDDAYIVPVSIYYDGVMETESYVRELSGSQKRKESLIGVLGQGKHLLAMRRSRYGNIHVRFAPGFSARSYIDNHMAVQRQAAPNRANFNPVSTMADKQVLLKALAYHVLEEINRVSSVTPTALVGTVLLCTLGRGIGRKALINKVDWLRREVVRSGGHMSRFYDFPGELTMEVVDSALTVLGNLVQTFTGLVEPVYCVAPGMHFELSYYRNMCVHVFIHQAIVTAVLHRVVQTQRPDAERVERADVMSDVRFLSRLLKREFVFSGAATPGGLPPKQASGEHWGQDIPVALMRNFESALELLVAEGVVDVCDTASKGGPISLEQYRRAQEMGGYENWNKHFTFLCSLVWPLIESYWLVLELWLISSLNLQFNAEVLS</sequence>
<dbReference type="GO" id="GO:0006072">
    <property type="term" value="P:glycerol-3-phosphate metabolic process"/>
    <property type="evidence" value="ECO:0007669"/>
    <property type="project" value="TreeGrafter"/>
</dbReference>
<keyword evidence="4" id="KW-0472">Membrane</keyword>
<organism evidence="8 9">
    <name type="scientific">Symbiodinium pilosum</name>
    <name type="common">Dinoflagellate</name>
    <dbReference type="NCBI Taxonomy" id="2952"/>
    <lineage>
        <taxon>Eukaryota</taxon>
        <taxon>Sar</taxon>
        <taxon>Alveolata</taxon>
        <taxon>Dinophyceae</taxon>
        <taxon>Suessiales</taxon>
        <taxon>Symbiodiniaceae</taxon>
        <taxon>Symbiodinium</taxon>
    </lineage>
</organism>
<feature type="region of interest" description="Disordered" evidence="6">
    <location>
        <begin position="524"/>
        <end position="574"/>
    </location>
</feature>
<accession>A0A812UWF5</accession>
<comment type="caution">
    <text evidence="8">The sequence shown here is derived from an EMBL/GenBank/DDBJ whole genome shotgun (WGS) entry which is preliminary data.</text>
</comment>
<dbReference type="SUPFAM" id="SSF69593">
    <property type="entry name" value="Glycerol-3-phosphate (1)-acyltransferase"/>
    <property type="match status" value="1"/>
</dbReference>
<evidence type="ECO:0000256" key="6">
    <source>
        <dbReference type="SAM" id="MobiDB-lite"/>
    </source>
</evidence>
<dbReference type="GO" id="GO:0006631">
    <property type="term" value="P:fatty acid metabolic process"/>
    <property type="evidence" value="ECO:0007669"/>
    <property type="project" value="TreeGrafter"/>
</dbReference>
<keyword evidence="5" id="KW-0012">Acyltransferase</keyword>
<reference evidence="8" key="1">
    <citation type="submission" date="2021-02" db="EMBL/GenBank/DDBJ databases">
        <authorList>
            <person name="Dougan E. K."/>
            <person name="Rhodes N."/>
            <person name="Thang M."/>
            <person name="Chan C."/>
        </authorList>
    </citation>
    <scope>NUCLEOTIDE SEQUENCE</scope>
</reference>
<dbReference type="InterPro" id="IPR045520">
    <property type="entry name" value="GPAT/DHAPAT_C"/>
</dbReference>
<evidence type="ECO:0000256" key="4">
    <source>
        <dbReference type="ARBA" id="ARBA00023136"/>
    </source>
</evidence>
<dbReference type="Pfam" id="PF01553">
    <property type="entry name" value="Acyltransferase"/>
    <property type="match status" value="1"/>
</dbReference>
<keyword evidence="3" id="KW-0808">Transferase</keyword>
<evidence type="ECO:0000256" key="1">
    <source>
        <dbReference type="ARBA" id="ARBA00004184"/>
    </source>
</evidence>
<dbReference type="Proteomes" id="UP000649617">
    <property type="component" value="Unassembled WGS sequence"/>
</dbReference>
<dbReference type="EMBL" id="CAJNIZ010038879">
    <property type="protein sequence ID" value="CAE7583924.1"/>
    <property type="molecule type" value="Genomic_DNA"/>
</dbReference>
<feature type="compositionally biased region" description="Basic residues" evidence="6">
    <location>
        <begin position="527"/>
        <end position="538"/>
    </location>
</feature>
<comment type="similarity">
    <text evidence="2">Belongs to the GPAT/DAPAT family.</text>
</comment>
<dbReference type="GO" id="GO:0012505">
    <property type="term" value="C:endomembrane system"/>
    <property type="evidence" value="ECO:0007669"/>
    <property type="project" value="UniProtKB-SubCell"/>
</dbReference>
<dbReference type="OrthoDB" id="429813at2759"/>
<proteinExistence type="inferred from homology"/>
<dbReference type="PANTHER" id="PTHR12563:SF17">
    <property type="entry name" value="DIHYDROXYACETONE PHOSPHATE ACYLTRANSFERASE"/>
    <property type="match status" value="1"/>
</dbReference>
<feature type="domain" description="Phospholipid/glycerol acyltransferase" evidence="7">
    <location>
        <begin position="1000"/>
        <end position="1129"/>
    </location>
</feature>
<name>A0A812UWF5_SYMPI</name>
<dbReference type="InterPro" id="IPR022284">
    <property type="entry name" value="GPAT/DHAPAT"/>
</dbReference>
<feature type="region of interest" description="Disordered" evidence="6">
    <location>
        <begin position="130"/>
        <end position="162"/>
    </location>
</feature>
<dbReference type="GO" id="GO:0019432">
    <property type="term" value="P:triglyceride biosynthetic process"/>
    <property type="evidence" value="ECO:0007669"/>
    <property type="project" value="TreeGrafter"/>
</dbReference>
<evidence type="ECO:0000256" key="2">
    <source>
        <dbReference type="ARBA" id="ARBA00007937"/>
    </source>
</evidence>
<evidence type="ECO:0000259" key="7">
    <source>
        <dbReference type="SMART" id="SM00563"/>
    </source>
</evidence>
<dbReference type="CDD" id="cd07993">
    <property type="entry name" value="LPLAT_DHAPAT-like"/>
    <property type="match status" value="1"/>
</dbReference>
<protein>
    <submittedName>
        <fullName evidence="8">PlsB protein</fullName>
    </submittedName>
</protein>
<dbReference type="InterPro" id="IPR002123">
    <property type="entry name" value="Plipid/glycerol_acylTrfase"/>
</dbReference>
<dbReference type="GO" id="GO:0008654">
    <property type="term" value="P:phospholipid biosynthetic process"/>
    <property type="evidence" value="ECO:0007669"/>
    <property type="project" value="TreeGrafter"/>
</dbReference>
<feature type="compositionally biased region" description="Basic and acidic residues" evidence="6">
    <location>
        <begin position="556"/>
        <end position="572"/>
    </location>
</feature>
<dbReference type="PANTHER" id="PTHR12563">
    <property type="entry name" value="GLYCEROL-3-PHOSPHATE ACYLTRANSFERASE"/>
    <property type="match status" value="1"/>
</dbReference>
<keyword evidence="9" id="KW-1185">Reference proteome</keyword>
<dbReference type="GO" id="GO:0004366">
    <property type="term" value="F:glycerol-3-phosphate O-acyltransferase activity"/>
    <property type="evidence" value="ECO:0007669"/>
    <property type="project" value="TreeGrafter"/>
</dbReference>